<evidence type="ECO:0000256" key="2">
    <source>
        <dbReference type="ARBA" id="ARBA00023082"/>
    </source>
</evidence>
<evidence type="ECO:0000256" key="4">
    <source>
        <dbReference type="ARBA" id="ARBA00023163"/>
    </source>
</evidence>
<keyword evidence="3 5" id="KW-0238">DNA-binding</keyword>
<evidence type="ECO:0000259" key="6">
    <source>
        <dbReference type="PROSITE" id="PS00715"/>
    </source>
</evidence>
<dbReference type="PRINTS" id="PR00046">
    <property type="entry name" value="SIGMA70FCT"/>
</dbReference>
<dbReference type="InterPro" id="IPR036388">
    <property type="entry name" value="WH-like_DNA-bd_sf"/>
</dbReference>
<dbReference type="PROSITE" id="PS00715">
    <property type="entry name" value="SIGMA70_1"/>
    <property type="match status" value="1"/>
</dbReference>
<dbReference type="InterPro" id="IPR014284">
    <property type="entry name" value="RNA_pol_sigma-70_dom"/>
</dbReference>
<evidence type="ECO:0000313" key="9">
    <source>
        <dbReference type="Proteomes" id="UP001055247"/>
    </source>
</evidence>
<dbReference type="InterPro" id="IPR007624">
    <property type="entry name" value="RNA_pol_sigma70_r3"/>
</dbReference>
<dbReference type="PROSITE" id="PS00716">
    <property type="entry name" value="SIGMA70_2"/>
    <property type="match status" value="1"/>
</dbReference>
<feature type="domain" description="RNA polymerase sigma-70" evidence="6">
    <location>
        <begin position="284"/>
        <end position="297"/>
    </location>
</feature>
<dbReference type="NCBIfam" id="TIGR02937">
    <property type="entry name" value="sigma70-ECF"/>
    <property type="match status" value="1"/>
</dbReference>
<dbReference type="SUPFAM" id="SSF88946">
    <property type="entry name" value="Sigma2 domain of RNA polymerase sigma factors"/>
    <property type="match status" value="1"/>
</dbReference>
<dbReference type="Pfam" id="PF00140">
    <property type="entry name" value="Sigma70_r1_2"/>
    <property type="match status" value="1"/>
</dbReference>
<dbReference type="AlphaFoldDB" id="A0AAV4ZQ04"/>
<dbReference type="Pfam" id="PF04545">
    <property type="entry name" value="Sigma70_r4"/>
    <property type="match status" value="1"/>
</dbReference>
<feature type="domain" description="RNA polymerase sigma-70" evidence="7">
    <location>
        <begin position="453"/>
        <end position="479"/>
    </location>
</feature>
<dbReference type="CDD" id="cd06171">
    <property type="entry name" value="Sigma70_r4"/>
    <property type="match status" value="1"/>
</dbReference>
<dbReference type="SUPFAM" id="SSF88659">
    <property type="entry name" value="Sigma3 and sigma4 domains of RNA polymerase sigma factors"/>
    <property type="match status" value="2"/>
</dbReference>
<dbReference type="Gene3D" id="1.10.601.10">
    <property type="entry name" value="RNA Polymerase Primary Sigma Factor"/>
    <property type="match status" value="1"/>
</dbReference>
<dbReference type="InterPro" id="IPR009042">
    <property type="entry name" value="RNA_pol_sigma70_r1_2"/>
</dbReference>
<evidence type="ECO:0000259" key="7">
    <source>
        <dbReference type="PROSITE" id="PS00716"/>
    </source>
</evidence>
<accession>A0AAV4ZQ04</accession>
<reference evidence="8" key="1">
    <citation type="journal article" date="2016" name="Front. Microbiol.">
        <title>Genome Sequence of the Piezophilic, Mesophilic Sulfate-Reducing Bacterium Desulfovibrio indicus J2T.</title>
        <authorList>
            <person name="Cao J."/>
            <person name="Maignien L."/>
            <person name="Shao Z."/>
            <person name="Alain K."/>
            <person name="Jebbar M."/>
        </authorList>
    </citation>
    <scope>NUCLEOTIDE SEQUENCE</scope>
    <source>
        <strain evidence="8">DSM 16372</strain>
    </source>
</reference>
<dbReference type="InterPro" id="IPR007627">
    <property type="entry name" value="RNA_pol_sigma70_r2"/>
</dbReference>
<dbReference type="PANTHER" id="PTHR30603:SF47">
    <property type="entry name" value="RNA POLYMERASE SIGMA FACTOR SIGD, CHLOROPLASTIC"/>
    <property type="match status" value="1"/>
</dbReference>
<dbReference type="Gene3D" id="1.10.10.10">
    <property type="entry name" value="Winged helix-like DNA-binding domain superfamily/Winged helix DNA-binding domain"/>
    <property type="match status" value="2"/>
</dbReference>
<dbReference type="GO" id="GO:0003677">
    <property type="term" value="F:DNA binding"/>
    <property type="evidence" value="ECO:0007669"/>
    <property type="project" value="UniProtKB-KW"/>
</dbReference>
<keyword evidence="9" id="KW-1185">Reference proteome</keyword>
<keyword evidence="4 5" id="KW-0804">Transcription</keyword>
<dbReference type="PANTHER" id="PTHR30603">
    <property type="entry name" value="RNA POLYMERASE SIGMA FACTOR RPO"/>
    <property type="match status" value="1"/>
</dbReference>
<evidence type="ECO:0000313" key="8">
    <source>
        <dbReference type="EMBL" id="GJD90681.1"/>
    </source>
</evidence>
<evidence type="ECO:0000256" key="3">
    <source>
        <dbReference type="ARBA" id="ARBA00023125"/>
    </source>
</evidence>
<dbReference type="GO" id="GO:0016987">
    <property type="term" value="F:sigma factor activity"/>
    <property type="evidence" value="ECO:0007669"/>
    <property type="project" value="UniProtKB-KW"/>
</dbReference>
<comment type="caution">
    <text evidence="8">The sequence shown here is derived from an EMBL/GenBank/DDBJ whole genome shotgun (WGS) entry which is preliminary data.</text>
</comment>
<dbReference type="InterPro" id="IPR013324">
    <property type="entry name" value="RNA_pol_sigma_r3/r4-like"/>
</dbReference>
<dbReference type="InterPro" id="IPR007630">
    <property type="entry name" value="RNA_pol_sigma70_r4"/>
</dbReference>
<dbReference type="RefSeq" id="WP_238230942.1">
    <property type="nucleotide sequence ID" value="NZ_BPQO01000020.1"/>
</dbReference>
<sequence>MRPGPSSGAAQRTVRGAEAPEADALSCYTREIGRHRILTREEEVALSRRIEAARLSLFASFVALGSMARFAAGWRAAVSSGAMRPWDLFAGEDEEEAADGDAETAAIRSRAVETLDQILAACASAHDDPGKAPEAAARIQAAKLATDRIDELVGSLEAPGAALMGAARVLGRILEKRGGLAADLVPVLDGVDVVADAVSDAAGPFALPPGPGEAAGAALAAARAVDLVALPFGGSVRRFRSAQREARAAYADLRKARDTLVTSNLRLVFSVAKRYANRPLPVLDLVQEGNIGLMRAIEKFDYRRGWKFSTYAIWWIKQSISRSIADHGRTIRLPVHLHEKAAKIERTISRLRGELGRAATPDELAKALDIDVRQVERLVNMSRETVSLDLPVGEDGAGRFGDLVEDEKAPDPVGLADLAKLKEAVSDAILDLTPREQTIIRMRFGVGHADQMTLEEIGQHFRISRERVRQIESRAIQKLRTPEVGAYLRNFLDDVD</sequence>
<dbReference type="EMBL" id="BPQO01000020">
    <property type="protein sequence ID" value="GJD90681.1"/>
    <property type="molecule type" value="Genomic_DNA"/>
</dbReference>
<organism evidence="8 9">
    <name type="scientific">Methylobacterium hispanicum</name>
    <dbReference type="NCBI Taxonomy" id="270350"/>
    <lineage>
        <taxon>Bacteria</taxon>
        <taxon>Pseudomonadati</taxon>
        <taxon>Pseudomonadota</taxon>
        <taxon>Alphaproteobacteria</taxon>
        <taxon>Hyphomicrobiales</taxon>
        <taxon>Methylobacteriaceae</taxon>
        <taxon>Methylobacterium</taxon>
    </lineage>
</organism>
<reference evidence="8" key="2">
    <citation type="submission" date="2021-08" db="EMBL/GenBank/DDBJ databases">
        <authorList>
            <person name="Tani A."/>
            <person name="Ola A."/>
            <person name="Ogura Y."/>
            <person name="Katsura K."/>
            <person name="Hayashi T."/>
        </authorList>
    </citation>
    <scope>NUCLEOTIDE SEQUENCE</scope>
    <source>
        <strain evidence="8">DSM 16372</strain>
    </source>
</reference>
<evidence type="ECO:0000256" key="1">
    <source>
        <dbReference type="ARBA" id="ARBA00023015"/>
    </source>
</evidence>
<dbReference type="Proteomes" id="UP001055247">
    <property type="component" value="Unassembled WGS sequence"/>
</dbReference>
<gene>
    <name evidence="8" type="primary">rpoD_2</name>
    <name evidence="8" type="ORF">BHAOGJBA_4223</name>
</gene>
<dbReference type="GO" id="GO:0006352">
    <property type="term" value="P:DNA-templated transcription initiation"/>
    <property type="evidence" value="ECO:0007669"/>
    <property type="project" value="InterPro"/>
</dbReference>
<dbReference type="InterPro" id="IPR013325">
    <property type="entry name" value="RNA_pol_sigma_r2"/>
</dbReference>
<protein>
    <recommendedName>
        <fullName evidence="5">RNA polymerase sigma factor</fullName>
    </recommendedName>
</protein>
<evidence type="ECO:0000256" key="5">
    <source>
        <dbReference type="RuleBase" id="RU362124"/>
    </source>
</evidence>
<dbReference type="Pfam" id="PF04542">
    <property type="entry name" value="Sigma70_r2"/>
    <property type="match status" value="1"/>
</dbReference>
<dbReference type="InterPro" id="IPR000943">
    <property type="entry name" value="RNA_pol_sigma70"/>
</dbReference>
<comment type="function">
    <text evidence="5">Sigma factors are initiation factors that promote the attachment of RNA polymerase to specific initiation sites and are then released.</text>
</comment>
<dbReference type="InterPro" id="IPR050239">
    <property type="entry name" value="Sigma-70_RNA_pol_init_factors"/>
</dbReference>
<keyword evidence="2 5" id="KW-0731">Sigma factor</keyword>
<proteinExistence type="inferred from homology"/>
<comment type="similarity">
    <text evidence="5">Belongs to the sigma-70 factor family.</text>
</comment>
<keyword evidence="1 5" id="KW-0805">Transcription regulation</keyword>
<dbReference type="Pfam" id="PF04539">
    <property type="entry name" value="Sigma70_r3"/>
    <property type="match status" value="1"/>
</dbReference>
<name>A0AAV4ZQ04_9HYPH</name>